<protein>
    <submittedName>
        <fullName evidence="1">Uncharacterized protein</fullName>
    </submittedName>
</protein>
<dbReference type="EMBL" id="KZ309003">
    <property type="protein sequence ID" value="KAG8236242.1"/>
    <property type="molecule type" value="Genomic_DNA"/>
</dbReference>
<evidence type="ECO:0000313" key="2">
    <source>
        <dbReference type="Proteomes" id="UP000792457"/>
    </source>
</evidence>
<reference evidence="1" key="2">
    <citation type="submission" date="2017-10" db="EMBL/GenBank/DDBJ databases">
        <title>Ladona fulva Genome sequencing and assembly.</title>
        <authorList>
            <person name="Murali S."/>
            <person name="Richards S."/>
            <person name="Bandaranaike D."/>
            <person name="Bellair M."/>
            <person name="Blankenburg K."/>
            <person name="Chao H."/>
            <person name="Dinh H."/>
            <person name="Doddapaneni H."/>
            <person name="Dugan-Rocha S."/>
            <person name="Elkadiri S."/>
            <person name="Gnanaolivu R."/>
            <person name="Hernandez B."/>
            <person name="Skinner E."/>
            <person name="Javaid M."/>
            <person name="Lee S."/>
            <person name="Li M."/>
            <person name="Ming W."/>
            <person name="Munidasa M."/>
            <person name="Muniz J."/>
            <person name="Nguyen L."/>
            <person name="Hughes D."/>
            <person name="Osuji N."/>
            <person name="Pu L.-L."/>
            <person name="Puazo M."/>
            <person name="Qu C."/>
            <person name="Quiroz J."/>
            <person name="Raj R."/>
            <person name="Weissenberger G."/>
            <person name="Xin Y."/>
            <person name="Zou X."/>
            <person name="Han Y."/>
            <person name="Worley K."/>
            <person name="Muzny D."/>
            <person name="Gibbs R."/>
        </authorList>
    </citation>
    <scope>NUCLEOTIDE SEQUENCE</scope>
    <source>
        <strain evidence="1">Sampled in the wild</strain>
    </source>
</reference>
<reference evidence="1" key="1">
    <citation type="submission" date="2013-04" db="EMBL/GenBank/DDBJ databases">
        <authorList>
            <person name="Qu J."/>
            <person name="Murali S.C."/>
            <person name="Bandaranaike D."/>
            <person name="Bellair M."/>
            <person name="Blankenburg K."/>
            <person name="Chao H."/>
            <person name="Dinh H."/>
            <person name="Doddapaneni H."/>
            <person name="Downs B."/>
            <person name="Dugan-Rocha S."/>
            <person name="Elkadiri S."/>
            <person name="Gnanaolivu R.D."/>
            <person name="Hernandez B."/>
            <person name="Javaid M."/>
            <person name="Jayaseelan J.C."/>
            <person name="Lee S."/>
            <person name="Li M."/>
            <person name="Ming W."/>
            <person name="Munidasa M."/>
            <person name="Muniz J."/>
            <person name="Nguyen L."/>
            <person name="Ongeri F."/>
            <person name="Osuji N."/>
            <person name="Pu L.-L."/>
            <person name="Puazo M."/>
            <person name="Qu C."/>
            <person name="Quiroz J."/>
            <person name="Raj R."/>
            <person name="Weissenberger G."/>
            <person name="Xin Y."/>
            <person name="Zou X."/>
            <person name="Han Y."/>
            <person name="Richards S."/>
            <person name="Worley K."/>
            <person name="Muzny D."/>
            <person name="Gibbs R."/>
        </authorList>
    </citation>
    <scope>NUCLEOTIDE SEQUENCE</scope>
    <source>
        <strain evidence="1">Sampled in the wild</strain>
    </source>
</reference>
<dbReference type="AlphaFoldDB" id="A0A8K0P7Q5"/>
<sequence>MDHPPCIVPPRYGERSVFVVTSGRHVVSHALTAMNWKDKREVLLLSMYHSDEMVSVKKKRKIFQMVQKSCNRSNARNSIGECLPYFL</sequence>
<comment type="caution">
    <text evidence="1">The sequence shown here is derived from an EMBL/GenBank/DDBJ whole genome shotgun (WGS) entry which is preliminary data.</text>
</comment>
<proteinExistence type="predicted"/>
<name>A0A8K0P7Q5_LADFU</name>
<accession>A0A8K0P7Q5</accession>
<evidence type="ECO:0000313" key="1">
    <source>
        <dbReference type="EMBL" id="KAG8236242.1"/>
    </source>
</evidence>
<gene>
    <name evidence="1" type="ORF">J437_LFUL010995</name>
</gene>
<keyword evidence="2" id="KW-1185">Reference proteome</keyword>
<dbReference type="Proteomes" id="UP000792457">
    <property type="component" value="Unassembled WGS sequence"/>
</dbReference>
<organism evidence="1 2">
    <name type="scientific">Ladona fulva</name>
    <name type="common">Scarce chaser dragonfly</name>
    <name type="synonym">Libellula fulva</name>
    <dbReference type="NCBI Taxonomy" id="123851"/>
    <lineage>
        <taxon>Eukaryota</taxon>
        <taxon>Metazoa</taxon>
        <taxon>Ecdysozoa</taxon>
        <taxon>Arthropoda</taxon>
        <taxon>Hexapoda</taxon>
        <taxon>Insecta</taxon>
        <taxon>Pterygota</taxon>
        <taxon>Palaeoptera</taxon>
        <taxon>Odonata</taxon>
        <taxon>Epiprocta</taxon>
        <taxon>Anisoptera</taxon>
        <taxon>Libelluloidea</taxon>
        <taxon>Libellulidae</taxon>
        <taxon>Ladona</taxon>
    </lineage>
</organism>